<dbReference type="InterPro" id="IPR000415">
    <property type="entry name" value="Nitroreductase-like"/>
</dbReference>
<name>A3U9P9_CROAH</name>
<protein>
    <submittedName>
        <fullName evidence="4">Nitroreductase</fullName>
    </submittedName>
</protein>
<dbReference type="CDD" id="cd02138">
    <property type="entry name" value="TdsD-like"/>
    <property type="match status" value="1"/>
</dbReference>
<gene>
    <name evidence="4" type="ordered locus">CA2559_10883</name>
</gene>
<organism evidence="4 5">
    <name type="scientific">Croceibacter atlanticus (strain ATCC BAA-628 / JCM 21780 / CIP 108009 / IAM 15332 / KCTC 12090 / HTCC2559)</name>
    <dbReference type="NCBI Taxonomy" id="216432"/>
    <lineage>
        <taxon>Bacteria</taxon>
        <taxon>Pseudomonadati</taxon>
        <taxon>Bacteroidota</taxon>
        <taxon>Flavobacteriia</taxon>
        <taxon>Flavobacteriales</taxon>
        <taxon>Flavobacteriaceae</taxon>
        <taxon>Croceibacter</taxon>
    </lineage>
</organism>
<dbReference type="GO" id="GO:0016491">
    <property type="term" value="F:oxidoreductase activity"/>
    <property type="evidence" value="ECO:0007669"/>
    <property type="project" value="UniProtKB-KW"/>
</dbReference>
<evidence type="ECO:0000313" key="5">
    <source>
        <dbReference type="Proteomes" id="UP000002297"/>
    </source>
</evidence>
<dbReference type="EMBL" id="CP002046">
    <property type="protein sequence ID" value="EAP86535.1"/>
    <property type="molecule type" value="Genomic_DNA"/>
</dbReference>
<dbReference type="InterPro" id="IPR029479">
    <property type="entry name" value="Nitroreductase"/>
</dbReference>
<dbReference type="eggNOG" id="COG0778">
    <property type="taxonomic scope" value="Bacteria"/>
</dbReference>
<dbReference type="SUPFAM" id="SSF55469">
    <property type="entry name" value="FMN-dependent nitroreductase-like"/>
    <property type="match status" value="1"/>
</dbReference>
<proteinExistence type="inferred from homology"/>
<dbReference type="HOGENOM" id="CLU_070764_6_0_10"/>
<dbReference type="PANTHER" id="PTHR43673:SF10">
    <property type="entry name" value="NADH DEHYDROGENASE_NAD(P)H NITROREDUCTASE XCC3605-RELATED"/>
    <property type="match status" value="1"/>
</dbReference>
<keyword evidence="2" id="KW-0560">Oxidoreductase</keyword>
<dbReference type="KEGG" id="cat:CA2559_10883"/>
<dbReference type="GeneID" id="89453908"/>
<accession>A3U9P9</accession>
<dbReference type="PANTHER" id="PTHR43673">
    <property type="entry name" value="NAD(P)H NITROREDUCTASE YDGI-RELATED"/>
    <property type="match status" value="1"/>
</dbReference>
<evidence type="ECO:0000259" key="3">
    <source>
        <dbReference type="Pfam" id="PF00881"/>
    </source>
</evidence>
<evidence type="ECO:0000256" key="2">
    <source>
        <dbReference type="ARBA" id="ARBA00023002"/>
    </source>
</evidence>
<keyword evidence="5" id="KW-1185">Reference proteome</keyword>
<dbReference type="Gene3D" id="3.40.109.10">
    <property type="entry name" value="NADH Oxidase"/>
    <property type="match status" value="1"/>
</dbReference>
<reference evidence="4 5" key="1">
    <citation type="journal article" date="2010" name="J. Bacteriol.">
        <title>The complete genome sequence of Croceibacter atlanticus HTCC2559T.</title>
        <authorList>
            <person name="Oh H.M."/>
            <person name="Kang I."/>
            <person name="Ferriera S."/>
            <person name="Giovannoni S.J."/>
            <person name="Cho J.C."/>
        </authorList>
    </citation>
    <scope>NUCLEOTIDE SEQUENCE [LARGE SCALE GENOMIC DNA]</scope>
    <source>
        <strain evidence="5">ATCC BAA-628 / HTCC2559 / KCTC 12090</strain>
    </source>
</reference>
<dbReference type="STRING" id="216432.CA2559_10883"/>
<evidence type="ECO:0000313" key="4">
    <source>
        <dbReference type="EMBL" id="EAP86535.1"/>
    </source>
</evidence>
<comment type="similarity">
    <text evidence="1">Belongs to the nitroreductase family.</text>
</comment>
<dbReference type="OrthoDB" id="9809288at2"/>
<dbReference type="Pfam" id="PF00881">
    <property type="entry name" value="Nitroreductase"/>
    <property type="match status" value="2"/>
</dbReference>
<dbReference type="RefSeq" id="WP_013187916.1">
    <property type="nucleotide sequence ID" value="NC_014230.1"/>
</dbReference>
<dbReference type="Proteomes" id="UP000002297">
    <property type="component" value="Chromosome"/>
</dbReference>
<dbReference type="AlphaFoldDB" id="A3U9P9"/>
<sequence>MIPNKTTPTDYEIIDLIKERWSPRVFSEEIPKEEDVKRLFEAGRWAPSSNNFQPWVIIYGIKGTPMYDRIYNCLVEFNQGWAKHAPVLALGAFKKDMPNGEKENFHALHDLGAFSMAMSLQATSMNMAVHQMAGIDFDGAKKEFNFPDNYHVATGIAIGYQGGNPDDLGEDLKETELKITRERKSQTEFVFNGNFKE</sequence>
<feature type="domain" description="Nitroreductase" evidence="3">
    <location>
        <begin position="76"/>
        <end position="160"/>
    </location>
</feature>
<evidence type="ECO:0000256" key="1">
    <source>
        <dbReference type="ARBA" id="ARBA00007118"/>
    </source>
</evidence>
<feature type="domain" description="Nitroreductase" evidence="3">
    <location>
        <begin position="17"/>
        <end position="58"/>
    </location>
</feature>